<organism evidence="2 3">
    <name type="scientific">Trypanosoma cruzi Dm28c</name>
    <dbReference type="NCBI Taxonomy" id="1416333"/>
    <lineage>
        <taxon>Eukaryota</taxon>
        <taxon>Discoba</taxon>
        <taxon>Euglenozoa</taxon>
        <taxon>Kinetoplastea</taxon>
        <taxon>Metakinetoplastina</taxon>
        <taxon>Trypanosomatida</taxon>
        <taxon>Trypanosomatidae</taxon>
        <taxon>Trypanosoma</taxon>
        <taxon>Schizotrypanum</taxon>
    </lineage>
</organism>
<dbReference type="EMBL" id="AYLP01000012">
    <property type="protein sequence ID" value="ESS69339.1"/>
    <property type="molecule type" value="Genomic_DNA"/>
</dbReference>
<evidence type="ECO:0000256" key="1">
    <source>
        <dbReference type="SAM" id="Phobius"/>
    </source>
</evidence>
<keyword evidence="1" id="KW-1133">Transmembrane helix</keyword>
<reference evidence="2 3" key="1">
    <citation type="journal article" date="2014" name="Genome Announc.">
        <title>Trypanosoma cruzi Clone Dm28c Draft Genome Sequence.</title>
        <authorList>
            <person name="Grisard E.C."/>
            <person name="Teixeira S.M."/>
            <person name="de Almeida L.G."/>
            <person name="Stoco P.H."/>
            <person name="Gerber A.L."/>
            <person name="Talavera-Lopez C."/>
            <person name="Lima O.C."/>
            <person name="Andersson B."/>
            <person name="de Vasconcelos A.T."/>
        </authorList>
    </citation>
    <scope>NUCLEOTIDE SEQUENCE [LARGE SCALE GENOMIC DNA]</scope>
    <source>
        <strain evidence="2 3">Dm28c</strain>
    </source>
</reference>
<comment type="caution">
    <text evidence="2">The sequence shown here is derived from an EMBL/GenBank/DDBJ whole genome shotgun (WGS) entry which is preliminary data.</text>
</comment>
<evidence type="ECO:0000313" key="3">
    <source>
        <dbReference type="Proteomes" id="UP000017861"/>
    </source>
</evidence>
<sequence>MDSIQKDFDFFLFFCFFSCCFLGALLSSTFSGDHFYAPRPLLSACCPLIPCLLLLVRCSPNFLAGFAPFLFLLFFF</sequence>
<keyword evidence="1" id="KW-0812">Transmembrane</keyword>
<accession>V5BNE1</accession>
<protein>
    <submittedName>
        <fullName evidence="2">Uncharacterized protein</fullName>
    </submittedName>
</protein>
<name>V5BNE1_TRYCR</name>
<proteinExistence type="predicted"/>
<dbReference type="AlphaFoldDB" id="V5BNE1"/>
<dbReference type="VEuPathDB" id="TriTrypDB:TCDM_01827"/>
<keyword evidence="1" id="KW-0472">Membrane</keyword>
<gene>
    <name evidence="2" type="ORF">TCDM_01827</name>
</gene>
<evidence type="ECO:0000313" key="2">
    <source>
        <dbReference type="EMBL" id="ESS69339.1"/>
    </source>
</evidence>
<dbReference type="Proteomes" id="UP000017861">
    <property type="component" value="Unassembled WGS sequence"/>
</dbReference>
<feature type="transmembrane region" description="Helical" evidence="1">
    <location>
        <begin position="47"/>
        <end position="75"/>
    </location>
</feature>